<dbReference type="AlphaFoldDB" id="A0A4Y7TGY5"/>
<accession>A0A4Y7TGY5</accession>
<dbReference type="SUPFAM" id="SSF57850">
    <property type="entry name" value="RING/U-box"/>
    <property type="match status" value="1"/>
</dbReference>
<evidence type="ECO:0000313" key="8">
    <source>
        <dbReference type="EMBL" id="TEB33234.1"/>
    </source>
</evidence>
<reference evidence="8 9" key="1">
    <citation type="journal article" date="2019" name="Nat. Ecol. Evol.">
        <title>Megaphylogeny resolves global patterns of mushroom evolution.</title>
        <authorList>
            <person name="Varga T."/>
            <person name="Krizsan K."/>
            <person name="Foldi C."/>
            <person name="Dima B."/>
            <person name="Sanchez-Garcia M."/>
            <person name="Sanchez-Ramirez S."/>
            <person name="Szollosi G.J."/>
            <person name="Szarkandi J.G."/>
            <person name="Papp V."/>
            <person name="Albert L."/>
            <person name="Andreopoulos W."/>
            <person name="Angelini C."/>
            <person name="Antonin V."/>
            <person name="Barry K.W."/>
            <person name="Bougher N.L."/>
            <person name="Buchanan P."/>
            <person name="Buyck B."/>
            <person name="Bense V."/>
            <person name="Catcheside P."/>
            <person name="Chovatia M."/>
            <person name="Cooper J."/>
            <person name="Damon W."/>
            <person name="Desjardin D."/>
            <person name="Finy P."/>
            <person name="Geml J."/>
            <person name="Haridas S."/>
            <person name="Hughes K."/>
            <person name="Justo A."/>
            <person name="Karasinski D."/>
            <person name="Kautmanova I."/>
            <person name="Kiss B."/>
            <person name="Kocsube S."/>
            <person name="Kotiranta H."/>
            <person name="LaButti K.M."/>
            <person name="Lechner B.E."/>
            <person name="Liimatainen K."/>
            <person name="Lipzen A."/>
            <person name="Lukacs Z."/>
            <person name="Mihaltcheva S."/>
            <person name="Morgado L.N."/>
            <person name="Niskanen T."/>
            <person name="Noordeloos M.E."/>
            <person name="Ohm R.A."/>
            <person name="Ortiz-Santana B."/>
            <person name="Ovrebo C."/>
            <person name="Racz N."/>
            <person name="Riley R."/>
            <person name="Savchenko A."/>
            <person name="Shiryaev A."/>
            <person name="Soop K."/>
            <person name="Spirin V."/>
            <person name="Szebenyi C."/>
            <person name="Tomsovsky M."/>
            <person name="Tulloss R.E."/>
            <person name="Uehling J."/>
            <person name="Grigoriev I.V."/>
            <person name="Vagvolgyi C."/>
            <person name="Papp T."/>
            <person name="Martin F.M."/>
            <person name="Miettinen O."/>
            <person name="Hibbett D.S."/>
            <person name="Nagy L.G."/>
        </authorList>
    </citation>
    <scope>NUCLEOTIDE SEQUENCE [LARGE SCALE GENOMIC DNA]</scope>
    <source>
        <strain evidence="8 9">FP101781</strain>
    </source>
</reference>
<dbReference type="STRING" id="71717.A0A4Y7TGY5"/>
<dbReference type="PROSITE" id="PS50089">
    <property type="entry name" value="ZF_RING_2"/>
    <property type="match status" value="1"/>
</dbReference>
<evidence type="ECO:0000259" key="7">
    <source>
        <dbReference type="PROSITE" id="PS50089"/>
    </source>
</evidence>
<evidence type="ECO:0000256" key="2">
    <source>
        <dbReference type="ARBA" id="ARBA00022771"/>
    </source>
</evidence>
<dbReference type="OrthoDB" id="6270329at2759"/>
<evidence type="ECO:0000256" key="5">
    <source>
        <dbReference type="SAM" id="Coils"/>
    </source>
</evidence>
<gene>
    <name evidence="8" type="ORF">FA13DRAFT_195701</name>
</gene>
<dbReference type="InterPro" id="IPR001841">
    <property type="entry name" value="Znf_RING"/>
</dbReference>
<feature type="coiled-coil region" evidence="5">
    <location>
        <begin position="87"/>
        <end position="160"/>
    </location>
</feature>
<dbReference type="InterPro" id="IPR027370">
    <property type="entry name" value="Znf-RING_euk"/>
</dbReference>
<evidence type="ECO:0000313" key="9">
    <source>
        <dbReference type="Proteomes" id="UP000298030"/>
    </source>
</evidence>
<dbReference type="Proteomes" id="UP000298030">
    <property type="component" value="Unassembled WGS sequence"/>
</dbReference>
<evidence type="ECO:0000256" key="6">
    <source>
        <dbReference type="SAM" id="MobiDB-lite"/>
    </source>
</evidence>
<sequence length="286" mass="32600">MSTIHCPICLKDLKEPVAIPCGHVYCSSCIGNYATGHDKLAFKARCPLATCQQDFNLFIPDINAIPRKFRAFVSQPMRRIHFSKWPEDDTRKERDEYKRQADELRIASITLEEQVRAADRRGDYYKRKFEKLQQGYNDEKKELETRLLALRDQLTQSQTASRLAPPQTPQIVVDDSPRLLKRRRTAVFNDENKFEGGDQDTVEANVSHAYQPYTPLSMEDMSKGTQREVSGGTLKTPKQRIKHSSTPGGSAGKSPFRFAFRAPSTSLLALRGPTKQRDYSITAPRF</sequence>
<evidence type="ECO:0000256" key="1">
    <source>
        <dbReference type="ARBA" id="ARBA00022723"/>
    </source>
</evidence>
<organism evidence="8 9">
    <name type="scientific">Coprinellus micaceus</name>
    <name type="common">Glistening ink-cap mushroom</name>
    <name type="synonym">Coprinus micaceus</name>
    <dbReference type="NCBI Taxonomy" id="71717"/>
    <lineage>
        <taxon>Eukaryota</taxon>
        <taxon>Fungi</taxon>
        <taxon>Dikarya</taxon>
        <taxon>Basidiomycota</taxon>
        <taxon>Agaricomycotina</taxon>
        <taxon>Agaricomycetes</taxon>
        <taxon>Agaricomycetidae</taxon>
        <taxon>Agaricales</taxon>
        <taxon>Agaricineae</taxon>
        <taxon>Psathyrellaceae</taxon>
        <taxon>Coprinellus</taxon>
    </lineage>
</organism>
<dbReference type="InterPro" id="IPR017907">
    <property type="entry name" value="Znf_RING_CS"/>
</dbReference>
<dbReference type="GO" id="GO:0008270">
    <property type="term" value="F:zinc ion binding"/>
    <property type="evidence" value="ECO:0007669"/>
    <property type="project" value="UniProtKB-KW"/>
</dbReference>
<name>A0A4Y7TGY5_COPMI</name>
<dbReference type="Pfam" id="PF13445">
    <property type="entry name" value="zf-RING_UBOX"/>
    <property type="match status" value="1"/>
</dbReference>
<dbReference type="InterPro" id="IPR013083">
    <property type="entry name" value="Znf_RING/FYVE/PHD"/>
</dbReference>
<keyword evidence="3" id="KW-0862">Zinc</keyword>
<keyword evidence="1" id="KW-0479">Metal-binding</keyword>
<keyword evidence="5" id="KW-0175">Coiled coil</keyword>
<dbReference type="SMART" id="SM00184">
    <property type="entry name" value="RING"/>
    <property type="match status" value="1"/>
</dbReference>
<evidence type="ECO:0000256" key="4">
    <source>
        <dbReference type="PROSITE-ProRule" id="PRU00175"/>
    </source>
</evidence>
<dbReference type="EMBL" id="QPFP01000013">
    <property type="protein sequence ID" value="TEB33234.1"/>
    <property type="molecule type" value="Genomic_DNA"/>
</dbReference>
<comment type="caution">
    <text evidence="8">The sequence shown here is derived from an EMBL/GenBank/DDBJ whole genome shotgun (WGS) entry which is preliminary data.</text>
</comment>
<proteinExistence type="predicted"/>
<feature type="domain" description="RING-type" evidence="7">
    <location>
        <begin position="6"/>
        <end position="48"/>
    </location>
</feature>
<evidence type="ECO:0000256" key="3">
    <source>
        <dbReference type="ARBA" id="ARBA00022833"/>
    </source>
</evidence>
<protein>
    <recommendedName>
        <fullName evidence="7">RING-type domain-containing protein</fullName>
    </recommendedName>
</protein>
<dbReference type="Gene3D" id="3.30.40.10">
    <property type="entry name" value="Zinc/RING finger domain, C3HC4 (zinc finger)"/>
    <property type="match status" value="1"/>
</dbReference>
<dbReference type="PROSITE" id="PS00518">
    <property type="entry name" value="ZF_RING_1"/>
    <property type="match status" value="1"/>
</dbReference>
<feature type="region of interest" description="Disordered" evidence="6">
    <location>
        <begin position="216"/>
        <end position="257"/>
    </location>
</feature>
<keyword evidence="2 4" id="KW-0863">Zinc-finger</keyword>
<keyword evidence="9" id="KW-1185">Reference proteome</keyword>